<proteinExistence type="predicted"/>
<reference evidence="1" key="1">
    <citation type="submission" date="2018-02" db="EMBL/GenBank/DDBJ databases">
        <title>Rhizophora mucronata_Transcriptome.</title>
        <authorList>
            <person name="Meera S.P."/>
            <person name="Sreeshan A."/>
            <person name="Augustine A."/>
        </authorList>
    </citation>
    <scope>NUCLEOTIDE SEQUENCE</scope>
    <source>
        <tissue evidence="1">Leaf</tissue>
    </source>
</reference>
<name>A0A2P2PQZ9_RHIMU</name>
<protein>
    <submittedName>
        <fullName evidence="1">Uncharacterized protein</fullName>
    </submittedName>
</protein>
<organism evidence="1">
    <name type="scientific">Rhizophora mucronata</name>
    <name type="common">Asiatic mangrove</name>
    <dbReference type="NCBI Taxonomy" id="61149"/>
    <lineage>
        <taxon>Eukaryota</taxon>
        <taxon>Viridiplantae</taxon>
        <taxon>Streptophyta</taxon>
        <taxon>Embryophyta</taxon>
        <taxon>Tracheophyta</taxon>
        <taxon>Spermatophyta</taxon>
        <taxon>Magnoliopsida</taxon>
        <taxon>eudicotyledons</taxon>
        <taxon>Gunneridae</taxon>
        <taxon>Pentapetalae</taxon>
        <taxon>rosids</taxon>
        <taxon>fabids</taxon>
        <taxon>Malpighiales</taxon>
        <taxon>Rhizophoraceae</taxon>
        <taxon>Rhizophora</taxon>
    </lineage>
</organism>
<accession>A0A2P2PQZ9</accession>
<evidence type="ECO:0000313" key="1">
    <source>
        <dbReference type="EMBL" id="MBX57166.1"/>
    </source>
</evidence>
<sequence length="32" mass="3856">MLKKSRNKPLSSRVHGNLHLYLCLCRYEHVCR</sequence>
<dbReference type="EMBL" id="GGEC01076682">
    <property type="protein sequence ID" value="MBX57166.1"/>
    <property type="molecule type" value="Transcribed_RNA"/>
</dbReference>
<dbReference type="AlphaFoldDB" id="A0A2P2PQZ9"/>